<accession>A0A6M3KUT5</accession>
<sequence length="79" mass="8877">METMLKSVKRKELTDIARQKLSDLVQAVVDENFHKISKCPKCSHEIKSIKVSSELNSYPAVEGFVSELVERASQANNGR</sequence>
<reference evidence="2" key="1">
    <citation type="submission" date="2020-03" db="EMBL/GenBank/DDBJ databases">
        <title>The deep terrestrial virosphere.</title>
        <authorList>
            <person name="Holmfeldt K."/>
            <person name="Nilsson E."/>
            <person name="Simone D."/>
            <person name="Lopez-Fernandez M."/>
            <person name="Wu X."/>
            <person name="de Brujin I."/>
            <person name="Lundin D."/>
            <person name="Andersson A."/>
            <person name="Bertilsson S."/>
            <person name="Dopson M."/>
        </authorList>
    </citation>
    <scope>NUCLEOTIDE SEQUENCE</scope>
    <source>
        <strain evidence="1">MM415A02565</strain>
        <strain evidence="2">MM415B02170</strain>
    </source>
</reference>
<organism evidence="2">
    <name type="scientific">viral metagenome</name>
    <dbReference type="NCBI Taxonomy" id="1070528"/>
    <lineage>
        <taxon>unclassified sequences</taxon>
        <taxon>metagenomes</taxon>
        <taxon>organismal metagenomes</taxon>
    </lineage>
</organism>
<dbReference type="EMBL" id="MT141987">
    <property type="protein sequence ID" value="QJA72907.1"/>
    <property type="molecule type" value="Genomic_DNA"/>
</dbReference>
<protein>
    <submittedName>
        <fullName evidence="2">Uncharacterized protein</fullName>
    </submittedName>
</protein>
<evidence type="ECO:0000313" key="1">
    <source>
        <dbReference type="EMBL" id="QJA72907.1"/>
    </source>
</evidence>
<dbReference type="EMBL" id="MT142597">
    <property type="protein sequence ID" value="QJA85816.1"/>
    <property type="molecule type" value="Genomic_DNA"/>
</dbReference>
<evidence type="ECO:0000313" key="2">
    <source>
        <dbReference type="EMBL" id="QJA85816.1"/>
    </source>
</evidence>
<dbReference type="AlphaFoldDB" id="A0A6M3KUT5"/>
<name>A0A6M3KUT5_9ZZZZ</name>
<gene>
    <name evidence="1" type="ORF">MM415A02565_0004</name>
    <name evidence="2" type="ORF">MM415B02170_0006</name>
</gene>
<proteinExistence type="predicted"/>